<protein>
    <submittedName>
        <fullName evidence="2">Uncharacterized protein</fullName>
    </submittedName>
</protein>
<organism evidence="2 3">
    <name type="scientific">Adhaeribacter pallidiroseus</name>
    <dbReference type="NCBI Taxonomy" id="2072847"/>
    <lineage>
        <taxon>Bacteria</taxon>
        <taxon>Pseudomonadati</taxon>
        <taxon>Bacteroidota</taxon>
        <taxon>Cytophagia</taxon>
        <taxon>Cytophagales</taxon>
        <taxon>Hymenobacteraceae</taxon>
        <taxon>Adhaeribacter</taxon>
    </lineage>
</organism>
<keyword evidence="1" id="KW-1133">Transmembrane helix</keyword>
<proteinExistence type="predicted"/>
<sequence>MKRLKAAIIFGTKPNFDKDAFMYFILYVNKIQSTYEFCFPDVSSYPFEKEVVDYNTSPQKVNEFVKENSIVADIFISIITSSFNNNYFFYADYHQPSIITTDIWDRHLSPPSLFEYLLHSIYSCLIYTQVLPNDTTLTNKQLLIKLDSHNDTRGCIADFTRQKYDDRIDIILGYICEEHTNDIKQFYGEGYLNDLQYVISRKWIGSIEEKESAAYNLKHIYKFDINKDSGFNKTLWDKIKAKFYEIPGSLIAEIIKIILTAFLTYYLIKLGFIDKE</sequence>
<dbReference type="EMBL" id="QASA01000001">
    <property type="protein sequence ID" value="RDC65459.1"/>
    <property type="molecule type" value="Genomic_DNA"/>
</dbReference>
<evidence type="ECO:0000313" key="3">
    <source>
        <dbReference type="Proteomes" id="UP000253919"/>
    </source>
</evidence>
<dbReference type="AlphaFoldDB" id="A0A369QRL5"/>
<gene>
    <name evidence="2" type="ORF">AHMF7616_04089</name>
</gene>
<keyword evidence="1" id="KW-0472">Membrane</keyword>
<evidence type="ECO:0000313" key="2">
    <source>
        <dbReference type="EMBL" id="RDC65459.1"/>
    </source>
</evidence>
<keyword evidence="1" id="KW-0812">Transmembrane</keyword>
<dbReference type="RefSeq" id="WP_115374461.1">
    <property type="nucleotide sequence ID" value="NZ_QASA01000001.1"/>
</dbReference>
<comment type="caution">
    <text evidence="2">The sequence shown here is derived from an EMBL/GenBank/DDBJ whole genome shotgun (WGS) entry which is preliminary data.</text>
</comment>
<name>A0A369QRL5_9BACT</name>
<accession>A0A369QRL5</accession>
<feature type="transmembrane region" description="Helical" evidence="1">
    <location>
        <begin position="250"/>
        <end position="268"/>
    </location>
</feature>
<evidence type="ECO:0000256" key="1">
    <source>
        <dbReference type="SAM" id="Phobius"/>
    </source>
</evidence>
<keyword evidence="3" id="KW-1185">Reference proteome</keyword>
<reference evidence="2 3" key="1">
    <citation type="submission" date="2018-04" db="EMBL/GenBank/DDBJ databases">
        <title>Adhaeribacter sp. HMF7616 genome sequencing and assembly.</title>
        <authorList>
            <person name="Kang H."/>
            <person name="Kang J."/>
            <person name="Cha I."/>
            <person name="Kim H."/>
            <person name="Joh K."/>
        </authorList>
    </citation>
    <scope>NUCLEOTIDE SEQUENCE [LARGE SCALE GENOMIC DNA]</scope>
    <source>
        <strain evidence="2 3">HMF7616</strain>
    </source>
</reference>
<dbReference type="Proteomes" id="UP000253919">
    <property type="component" value="Unassembled WGS sequence"/>
</dbReference>